<evidence type="ECO:0000256" key="1">
    <source>
        <dbReference type="SAM" id="Phobius"/>
    </source>
</evidence>
<dbReference type="EMBL" id="QZAA01000258">
    <property type="protein sequence ID" value="RQD73382.1"/>
    <property type="molecule type" value="Genomic_DNA"/>
</dbReference>
<dbReference type="PANTHER" id="PTHR10587:SF128">
    <property type="entry name" value="POLYSACCHARIDE DEACETYLASE PDAB-RELATED"/>
    <property type="match status" value="1"/>
</dbReference>
<dbReference type="GO" id="GO:0016810">
    <property type="term" value="F:hydrolase activity, acting on carbon-nitrogen (but not peptide) bonds"/>
    <property type="evidence" value="ECO:0007669"/>
    <property type="project" value="InterPro"/>
</dbReference>
<dbReference type="SUPFAM" id="SSF88713">
    <property type="entry name" value="Glycoside hydrolase/deacetylase"/>
    <property type="match status" value="1"/>
</dbReference>
<dbReference type="Proteomes" id="UP000285138">
    <property type="component" value="Unassembled WGS sequence"/>
</dbReference>
<accession>A0A424YA50</accession>
<dbReference type="AlphaFoldDB" id="A0A424YA50"/>
<reference evidence="3 4" key="1">
    <citation type="submission" date="2018-08" db="EMBL/GenBank/DDBJ databases">
        <title>The metabolism and importance of syntrophic acetate oxidation coupled to methane or sulfide production in haloalkaline environments.</title>
        <authorList>
            <person name="Timmers P.H.A."/>
            <person name="Vavourakis C.D."/>
            <person name="Sorokin D.Y."/>
            <person name="Sinninghe Damste J.S."/>
            <person name="Muyzer G."/>
            <person name="Stams A.J.M."/>
            <person name="Plugge C.M."/>
        </authorList>
    </citation>
    <scope>NUCLEOTIDE SEQUENCE [LARGE SCALE GENOMIC DNA]</scope>
    <source>
        <strain evidence="3">MSAO_Bac1</strain>
    </source>
</reference>
<keyword evidence="1" id="KW-0812">Transmembrane</keyword>
<proteinExistence type="predicted"/>
<dbReference type="CDD" id="cd10917">
    <property type="entry name" value="CE4_NodB_like_6s_7s"/>
    <property type="match status" value="1"/>
</dbReference>
<organism evidence="3 4">
    <name type="scientific">Candidatus Syntrophonatronum acetioxidans</name>
    <dbReference type="NCBI Taxonomy" id="1795816"/>
    <lineage>
        <taxon>Bacteria</taxon>
        <taxon>Bacillati</taxon>
        <taxon>Bacillota</taxon>
        <taxon>Clostridia</taxon>
        <taxon>Eubacteriales</taxon>
        <taxon>Syntrophomonadaceae</taxon>
        <taxon>Candidatus Syntrophonatronum</taxon>
    </lineage>
</organism>
<dbReference type="InterPro" id="IPR050248">
    <property type="entry name" value="Polysacc_deacetylase_ArnD"/>
</dbReference>
<protein>
    <submittedName>
        <fullName evidence="3">Polysaccharide deacetylase family sporulation protein PdaB</fullName>
    </submittedName>
</protein>
<dbReference type="PANTHER" id="PTHR10587">
    <property type="entry name" value="GLYCOSYL TRANSFERASE-RELATED"/>
    <property type="match status" value="1"/>
</dbReference>
<keyword evidence="1" id="KW-1133">Transmembrane helix</keyword>
<dbReference type="InterPro" id="IPR002509">
    <property type="entry name" value="NODB_dom"/>
</dbReference>
<keyword evidence="1" id="KW-0472">Membrane</keyword>
<dbReference type="GO" id="GO:0016020">
    <property type="term" value="C:membrane"/>
    <property type="evidence" value="ECO:0007669"/>
    <property type="project" value="TreeGrafter"/>
</dbReference>
<sequence>MFLNPFLKRFKKLKNKKVLLALIVFLLGTFFYFNLPQHIYTLTTGQERLVPIYYVDTPEKKVAISFDACWGADQTPRILKTLKDYNLKTTFFLTGYWLEKYPDMVKRISDEGHEIGNHTYTHPHLNNLSEEGIRKEIERTHQLIKEISGQEANLFRPPFGEYSNKVIKAIEGCGYKVIQWSIDSLDWKEIGRDALVKRVTKNLHEGAIVLFHNNGQYTAEALPEIIEYFKEEGYQIVPISELIYQQNYYIDPHSGAQKKIDS</sequence>
<evidence type="ECO:0000313" key="3">
    <source>
        <dbReference type="EMBL" id="RQD73382.1"/>
    </source>
</evidence>
<dbReference type="Gene3D" id="3.20.20.370">
    <property type="entry name" value="Glycoside hydrolase/deacetylase"/>
    <property type="match status" value="1"/>
</dbReference>
<evidence type="ECO:0000313" key="4">
    <source>
        <dbReference type="Proteomes" id="UP000285138"/>
    </source>
</evidence>
<dbReference type="InterPro" id="IPR014132">
    <property type="entry name" value="PdaB-like"/>
</dbReference>
<dbReference type="GO" id="GO:0005975">
    <property type="term" value="P:carbohydrate metabolic process"/>
    <property type="evidence" value="ECO:0007669"/>
    <property type="project" value="InterPro"/>
</dbReference>
<feature type="domain" description="NodB homology" evidence="2">
    <location>
        <begin position="60"/>
        <end position="237"/>
    </location>
</feature>
<dbReference type="PROSITE" id="PS51677">
    <property type="entry name" value="NODB"/>
    <property type="match status" value="1"/>
</dbReference>
<gene>
    <name evidence="3" type="primary">pdaB</name>
    <name evidence="3" type="ORF">D5R97_09440</name>
</gene>
<comment type="caution">
    <text evidence="3">The sequence shown here is derived from an EMBL/GenBank/DDBJ whole genome shotgun (WGS) entry which is preliminary data.</text>
</comment>
<feature type="transmembrane region" description="Helical" evidence="1">
    <location>
        <begin position="18"/>
        <end position="35"/>
    </location>
</feature>
<dbReference type="InterPro" id="IPR011330">
    <property type="entry name" value="Glyco_hydro/deAcase_b/a-brl"/>
</dbReference>
<evidence type="ECO:0000259" key="2">
    <source>
        <dbReference type="PROSITE" id="PS51677"/>
    </source>
</evidence>
<dbReference type="Pfam" id="PF01522">
    <property type="entry name" value="Polysacc_deac_1"/>
    <property type="match status" value="1"/>
</dbReference>
<name>A0A424YA50_9FIRM</name>
<dbReference type="NCBIfam" id="TIGR02764">
    <property type="entry name" value="spore_ybaN_pdaB"/>
    <property type="match status" value="1"/>
</dbReference>